<dbReference type="PROSITE" id="PS51257">
    <property type="entry name" value="PROKAR_LIPOPROTEIN"/>
    <property type="match status" value="1"/>
</dbReference>
<name>A0ABT9ST68_9GAMM</name>
<proteinExistence type="predicted"/>
<evidence type="ECO:0008006" key="3">
    <source>
        <dbReference type="Google" id="ProtNLM"/>
    </source>
</evidence>
<dbReference type="RefSeq" id="WP_306846846.1">
    <property type="nucleotide sequence ID" value="NZ_JAUSSK010000001.1"/>
</dbReference>
<reference evidence="1 2" key="1">
    <citation type="submission" date="2023-07" db="EMBL/GenBank/DDBJ databases">
        <title>Sorghum-associated microbial communities from plants grown in Nebraska, USA.</title>
        <authorList>
            <person name="Schachtman D."/>
        </authorList>
    </citation>
    <scope>NUCLEOTIDE SEQUENCE [LARGE SCALE GENOMIC DNA]</scope>
    <source>
        <strain evidence="1 2">CC60</strain>
    </source>
</reference>
<accession>A0ABT9ST68</accession>
<dbReference type="Gene3D" id="3.30.1150.10">
    <property type="match status" value="1"/>
</dbReference>
<evidence type="ECO:0000313" key="1">
    <source>
        <dbReference type="EMBL" id="MDQ0008191.1"/>
    </source>
</evidence>
<evidence type="ECO:0000313" key="2">
    <source>
        <dbReference type="Proteomes" id="UP001237737"/>
    </source>
</evidence>
<dbReference type="SUPFAM" id="SSF74653">
    <property type="entry name" value="TolA/TonB C-terminal domain"/>
    <property type="match status" value="1"/>
</dbReference>
<keyword evidence="2" id="KW-1185">Reference proteome</keyword>
<sequence length="184" mass="19832">MIDTFRLRLARVTMIAGIVVAGGCGTLPPASKHDDATHREGAVSYSRIEASASEQYKLTQSEHAFGAQLITNDPPAYPEILVGKALPPTTIRVKAIVDEAGHVSDVRDLDSSPDPDRQALFQACRTAVMGWTFSPMTIVQESDDGRGNIRQVKKNAAFSLDYAFRFELVGGRPRVTATNAATGT</sequence>
<organism evidence="1 2">
    <name type="scientific">Luteibacter jiangsuensis</name>
    <dbReference type="NCBI Taxonomy" id="637577"/>
    <lineage>
        <taxon>Bacteria</taxon>
        <taxon>Pseudomonadati</taxon>
        <taxon>Pseudomonadota</taxon>
        <taxon>Gammaproteobacteria</taxon>
        <taxon>Lysobacterales</taxon>
        <taxon>Rhodanobacteraceae</taxon>
        <taxon>Luteibacter</taxon>
    </lineage>
</organism>
<comment type="caution">
    <text evidence="1">The sequence shown here is derived from an EMBL/GenBank/DDBJ whole genome shotgun (WGS) entry which is preliminary data.</text>
</comment>
<gene>
    <name evidence="1" type="ORF">J2T07_000350</name>
</gene>
<dbReference type="Proteomes" id="UP001237737">
    <property type="component" value="Unassembled WGS sequence"/>
</dbReference>
<dbReference type="EMBL" id="JAUSSK010000001">
    <property type="protein sequence ID" value="MDQ0008191.1"/>
    <property type="molecule type" value="Genomic_DNA"/>
</dbReference>
<protein>
    <recommendedName>
        <fullName evidence="3">TonB family protein</fullName>
    </recommendedName>
</protein>